<accession>A0AAV2QUC0</accession>
<dbReference type="GO" id="GO:0005634">
    <property type="term" value="C:nucleus"/>
    <property type="evidence" value="ECO:0007669"/>
    <property type="project" value="UniProtKB-SubCell"/>
</dbReference>
<dbReference type="PANTHER" id="PTHR24388:SF53">
    <property type="entry name" value="CHORION TRANSCRIPTION FACTOR CF2-RELATED"/>
    <property type="match status" value="1"/>
</dbReference>
<dbReference type="PROSITE" id="PS00028">
    <property type="entry name" value="ZINC_FINGER_C2H2_1"/>
    <property type="match status" value="3"/>
</dbReference>
<evidence type="ECO:0000256" key="6">
    <source>
        <dbReference type="ARBA" id="ARBA00022833"/>
    </source>
</evidence>
<evidence type="ECO:0000256" key="9">
    <source>
        <dbReference type="ARBA" id="ARBA00023163"/>
    </source>
</evidence>
<comment type="caution">
    <text evidence="14">The sequence shown here is derived from an EMBL/GenBank/DDBJ whole genome shotgun (WGS) entry which is preliminary data.</text>
</comment>
<dbReference type="InterPro" id="IPR050527">
    <property type="entry name" value="Snail/Krueppel_Znf"/>
</dbReference>
<dbReference type="Gene3D" id="3.30.160.60">
    <property type="entry name" value="Classic Zinc Finger"/>
    <property type="match status" value="3"/>
</dbReference>
<evidence type="ECO:0000256" key="4">
    <source>
        <dbReference type="ARBA" id="ARBA00022737"/>
    </source>
</evidence>
<dbReference type="SUPFAM" id="SSF57667">
    <property type="entry name" value="beta-beta-alpha zinc fingers"/>
    <property type="match status" value="2"/>
</dbReference>
<comment type="subcellular location">
    <subcellularLocation>
        <location evidence="1">Nucleus</location>
    </subcellularLocation>
</comment>
<dbReference type="GO" id="GO:0008270">
    <property type="term" value="F:zinc ion binding"/>
    <property type="evidence" value="ECO:0007669"/>
    <property type="project" value="UniProtKB-KW"/>
</dbReference>
<keyword evidence="15" id="KW-1185">Reference proteome</keyword>
<dbReference type="InterPro" id="IPR013087">
    <property type="entry name" value="Znf_C2H2_type"/>
</dbReference>
<feature type="non-terminal residue" evidence="14">
    <location>
        <position position="109"/>
    </location>
</feature>
<organism evidence="14 15">
    <name type="scientific">Meganyctiphanes norvegica</name>
    <name type="common">Northern krill</name>
    <name type="synonym">Thysanopoda norvegica</name>
    <dbReference type="NCBI Taxonomy" id="48144"/>
    <lineage>
        <taxon>Eukaryota</taxon>
        <taxon>Metazoa</taxon>
        <taxon>Ecdysozoa</taxon>
        <taxon>Arthropoda</taxon>
        <taxon>Crustacea</taxon>
        <taxon>Multicrustacea</taxon>
        <taxon>Malacostraca</taxon>
        <taxon>Eumalacostraca</taxon>
        <taxon>Eucarida</taxon>
        <taxon>Euphausiacea</taxon>
        <taxon>Euphausiidae</taxon>
        <taxon>Meganyctiphanes</taxon>
    </lineage>
</organism>
<comment type="similarity">
    <text evidence="11">Belongs to the snail C2H2-type zinc-finger protein family.</text>
</comment>
<evidence type="ECO:0000256" key="11">
    <source>
        <dbReference type="ARBA" id="ARBA00037948"/>
    </source>
</evidence>
<keyword evidence="6" id="KW-0862">Zinc</keyword>
<proteinExistence type="inferred from homology"/>
<evidence type="ECO:0000313" key="15">
    <source>
        <dbReference type="Proteomes" id="UP001497623"/>
    </source>
</evidence>
<keyword evidence="4" id="KW-0677">Repeat</keyword>
<dbReference type="FunFam" id="3.30.160.60:FF:000508">
    <property type="entry name" value="Myeloid zinc finger 1"/>
    <property type="match status" value="1"/>
</dbReference>
<comment type="similarity">
    <text evidence="2">Belongs to the krueppel C2H2-type zinc-finger protein family.</text>
</comment>
<dbReference type="EMBL" id="CAXKWB010010187">
    <property type="protein sequence ID" value="CAL4097148.1"/>
    <property type="molecule type" value="Genomic_DNA"/>
</dbReference>
<evidence type="ECO:0000256" key="1">
    <source>
        <dbReference type="ARBA" id="ARBA00004123"/>
    </source>
</evidence>
<evidence type="ECO:0000313" key="14">
    <source>
        <dbReference type="EMBL" id="CAL4097148.1"/>
    </source>
</evidence>
<gene>
    <name evidence="14" type="ORF">MNOR_LOCUS15918</name>
</gene>
<evidence type="ECO:0000256" key="5">
    <source>
        <dbReference type="ARBA" id="ARBA00022771"/>
    </source>
</evidence>
<dbReference type="SMART" id="SM00355">
    <property type="entry name" value="ZnF_C2H2"/>
    <property type="match status" value="3"/>
</dbReference>
<dbReference type="AlphaFoldDB" id="A0AAV2QUC0"/>
<evidence type="ECO:0000256" key="12">
    <source>
        <dbReference type="PROSITE-ProRule" id="PRU00042"/>
    </source>
</evidence>
<dbReference type="FunFam" id="3.30.160.60:FF:000534">
    <property type="entry name" value="zinc finger protein 674"/>
    <property type="match status" value="1"/>
</dbReference>
<feature type="domain" description="C2H2-type" evidence="13">
    <location>
        <begin position="86"/>
        <end position="109"/>
    </location>
</feature>
<name>A0AAV2QUC0_MEGNR</name>
<evidence type="ECO:0000256" key="8">
    <source>
        <dbReference type="ARBA" id="ARBA00023125"/>
    </source>
</evidence>
<keyword evidence="3" id="KW-0479">Metal-binding</keyword>
<keyword evidence="7" id="KW-0805">Transcription regulation</keyword>
<evidence type="ECO:0000256" key="2">
    <source>
        <dbReference type="ARBA" id="ARBA00006991"/>
    </source>
</evidence>
<dbReference type="PROSITE" id="PS50157">
    <property type="entry name" value="ZINC_FINGER_C2H2_2"/>
    <property type="match status" value="3"/>
</dbReference>
<dbReference type="InterPro" id="IPR036236">
    <property type="entry name" value="Znf_C2H2_sf"/>
</dbReference>
<dbReference type="Proteomes" id="UP001497623">
    <property type="component" value="Unassembled WGS sequence"/>
</dbReference>
<evidence type="ECO:0000259" key="13">
    <source>
        <dbReference type="PROSITE" id="PS50157"/>
    </source>
</evidence>
<dbReference type="Pfam" id="PF00096">
    <property type="entry name" value="zf-C2H2"/>
    <property type="match status" value="3"/>
</dbReference>
<dbReference type="GO" id="GO:0000978">
    <property type="term" value="F:RNA polymerase II cis-regulatory region sequence-specific DNA binding"/>
    <property type="evidence" value="ECO:0007669"/>
    <property type="project" value="TreeGrafter"/>
</dbReference>
<reference evidence="14 15" key="1">
    <citation type="submission" date="2024-05" db="EMBL/GenBank/DDBJ databases">
        <authorList>
            <person name="Wallberg A."/>
        </authorList>
    </citation>
    <scope>NUCLEOTIDE SEQUENCE [LARGE SCALE GENOMIC DNA]</scope>
</reference>
<evidence type="ECO:0000256" key="7">
    <source>
        <dbReference type="ARBA" id="ARBA00023015"/>
    </source>
</evidence>
<feature type="domain" description="C2H2-type" evidence="13">
    <location>
        <begin position="31"/>
        <end position="58"/>
    </location>
</feature>
<sequence>MRTYFSPLVMALFDTSFPSGTLINFANEKIYTCSQCDKTFSNKDKLKSHKRTHEEKRFKCKHCGKAFARNSYLILHLRIHTGERPFQCKLCDKSFSVKHHLEHHMHRHT</sequence>
<keyword evidence="5 12" id="KW-0863">Zinc-finger</keyword>
<evidence type="ECO:0000256" key="10">
    <source>
        <dbReference type="ARBA" id="ARBA00023242"/>
    </source>
</evidence>
<evidence type="ECO:0000256" key="3">
    <source>
        <dbReference type="ARBA" id="ARBA00022723"/>
    </source>
</evidence>
<protein>
    <recommendedName>
        <fullName evidence="13">C2H2-type domain-containing protein</fullName>
    </recommendedName>
</protein>
<dbReference type="PANTHER" id="PTHR24388">
    <property type="entry name" value="ZINC FINGER PROTEIN"/>
    <property type="match status" value="1"/>
</dbReference>
<dbReference type="FunFam" id="3.30.160.60:FF:000206">
    <property type="entry name" value="zinc finger protein 202 isoform X1"/>
    <property type="match status" value="1"/>
</dbReference>
<feature type="domain" description="C2H2-type" evidence="13">
    <location>
        <begin position="58"/>
        <end position="85"/>
    </location>
</feature>
<keyword evidence="9" id="KW-0804">Transcription</keyword>
<dbReference type="GO" id="GO:0000981">
    <property type="term" value="F:DNA-binding transcription factor activity, RNA polymerase II-specific"/>
    <property type="evidence" value="ECO:0007669"/>
    <property type="project" value="TreeGrafter"/>
</dbReference>
<dbReference type="GO" id="GO:0042802">
    <property type="term" value="F:identical protein binding"/>
    <property type="evidence" value="ECO:0007669"/>
    <property type="project" value="UniProtKB-ARBA"/>
</dbReference>
<keyword evidence="10" id="KW-0539">Nucleus</keyword>
<keyword evidence="8" id="KW-0238">DNA-binding</keyword>